<evidence type="ECO:0000313" key="4">
    <source>
        <dbReference type="Proteomes" id="UP000528824"/>
    </source>
</evidence>
<dbReference type="InterPro" id="IPR036291">
    <property type="entry name" value="NAD(P)-bd_dom_sf"/>
</dbReference>
<comment type="caution">
    <text evidence="3">The sequence shown here is derived from an EMBL/GenBank/DDBJ whole genome shotgun (WGS) entry which is preliminary data.</text>
</comment>
<dbReference type="SUPFAM" id="SSF51735">
    <property type="entry name" value="NAD(P)-binding Rossmann-fold domains"/>
    <property type="match status" value="1"/>
</dbReference>
<keyword evidence="4" id="KW-1185">Reference proteome</keyword>
<dbReference type="CDD" id="cd05262">
    <property type="entry name" value="SDR_a7"/>
    <property type="match status" value="1"/>
</dbReference>
<protein>
    <submittedName>
        <fullName evidence="3">Nucleoside-diphosphate-sugar epimerase</fullName>
    </submittedName>
</protein>
<gene>
    <name evidence="3" type="ORF">GGI59_000413</name>
</gene>
<dbReference type="InterPro" id="IPR001509">
    <property type="entry name" value="Epimerase_deHydtase"/>
</dbReference>
<dbReference type="Proteomes" id="UP000528824">
    <property type="component" value="Unassembled WGS sequence"/>
</dbReference>
<dbReference type="InterPro" id="IPR051783">
    <property type="entry name" value="NAD(P)-dependent_oxidoreduct"/>
</dbReference>
<dbReference type="GO" id="GO:0005737">
    <property type="term" value="C:cytoplasm"/>
    <property type="evidence" value="ECO:0007669"/>
    <property type="project" value="TreeGrafter"/>
</dbReference>
<feature type="domain" description="NAD-dependent epimerase/dehydratase" evidence="2">
    <location>
        <begin position="3"/>
        <end position="213"/>
    </location>
</feature>
<dbReference type="Gene3D" id="3.40.50.720">
    <property type="entry name" value="NAD(P)-binding Rossmann-like Domain"/>
    <property type="match status" value="1"/>
</dbReference>
<dbReference type="AlphaFoldDB" id="A0A7W8XCS9"/>
<dbReference type="PANTHER" id="PTHR48079:SF6">
    <property type="entry name" value="NAD(P)-BINDING DOMAIN-CONTAINING PROTEIN-RELATED"/>
    <property type="match status" value="1"/>
</dbReference>
<dbReference type="Pfam" id="PF01370">
    <property type="entry name" value="Epimerase"/>
    <property type="match status" value="1"/>
</dbReference>
<organism evidence="3 4">
    <name type="scientific">Rhizobium lentis</name>
    <dbReference type="NCBI Taxonomy" id="1138194"/>
    <lineage>
        <taxon>Bacteria</taxon>
        <taxon>Pseudomonadati</taxon>
        <taxon>Pseudomonadota</taxon>
        <taxon>Alphaproteobacteria</taxon>
        <taxon>Hyphomicrobiales</taxon>
        <taxon>Rhizobiaceae</taxon>
        <taxon>Rhizobium/Agrobacterium group</taxon>
        <taxon>Rhizobium</taxon>
    </lineage>
</organism>
<feature type="region of interest" description="Disordered" evidence="1">
    <location>
        <begin position="112"/>
        <end position="131"/>
    </location>
</feature>
<sequence length="305" mass="32328">MRVFVTGATGWVGSAVVSELIAAGHQVLGLTRSEKGAEELAAAGAAIHRGALEDLESLKRGAAEADGVIHTGFNHDFSKFAANCTLDRRAIEALGEALQGSDRPLLVTAGLGHAPGRTGTEKDPPMPTTETYPRASEITAVSLAARGLRASTVRLPPSVHGHGDHGFVPILIDVARRTGMSAYIGEGQNRWPAVHQRDAARVYRLALERGAAGGPFLAVAEGGVPFREIAELIGRRLNVPAVSLSREEAAEHFGWFGMFAGFDVPTSSAHTRALLDWEPEQPGLLADIDHPAYFDRHEAISKASS</sequence>
<evidence type="ECO:0000259" key="2">
    <source>
        <dbReference type="Pfam" id="PF01370"/>
    </source>
</evidence>
<reference evidence="3 4" key="1">
    <citation type="submission" date="2020-08" db="EMBL/GenBank/DDBJ databases">
        <title>Genomic Encyclopedia of Type Strains, Phase IV (KMG-V): Genome sequencing to study the core and pangenomes of soil and plant-associated prokaryotes.</title>
        <authorList>
            <person name="Whitman W."/>
        </authorList>
    </citation>
    <scope>NUCLEOTIDE SEQUENCE [LARGE SCALE GENOMIC DNA]</scope>
    <source>
        <strain evidence="3 4">SEMIA 4034</strain>
    </source>
</reference>
<dbReference type="PANTHER" id="PTHR48079">
    <property type="entry name" value="PROTEIN YEEZ"/>
    <property type="match status" value="1"/>
</dbReference>
<evidence type="ECO:0000256" key="1">
    <source>
        <dbReference type="SAM" id="MobiDB-lite"/>
    </source>
</evidence>
<proteinExistence type="predicted"/>
<dbReference type="EMBL" id="JACHBC010000001">
    <property type="protein sequence ID" value="MBB5558786.1"/>
    <property type="molecule type" value="Genomic_DNA"/>
</dbReference>
<evidence type="ECO:0000313" key="3">
    <source>
        <dbReference type="EMBL" id="MBB5558786.1"/>
    </source>
</evidence>
<name>A0A7W8XCS9_9HYPH</name>
<dbReference type="GO" id="GO:0004029">
    <property type="term" value="F:aldehyde dehydrogenase (NAD+) activity"/>
    <property type="evidence" value="ECO:0007669"/>
    <property type="project" value="TreeGrafter"/>
</dbReference>
<accession>A0A7W8XCS9</accession>
<dbReference type="RefSeq" id="WP_183913022.1">
    <property type="nucleotide sequence ID" value="NZ_JACHBB010000001.1"/>
</dbReference>